<dbReference type="FunFam" id="1.10.3720.10:FF:000033">
    <property type="entry name" value="Polar amino acid ABC transporter permease"/>
    <property type="match status" value="1"/>
</dbReference>
<feature type="transmembrane region" description="Helical" evidence="8">
    <location>
        <begin position="20"/>
        <end position="42"/>
    </location>
</feature>
<evidence type="ECO:0000256" key="6">
    <source>
        <dbReference type="ARBA" id="ARBA00022989"/>
    </source>
</evidence>
<dbReference type="CDD" id="cd06261">
    <property type="entry name" value="TM_PBP2"/>
    <property type="match status" value="1"/>
</dbReference>
<comment type="similarity">
    <text evidence="8">Belongs to the binding-protein-dependent transport system permease family.</text>
</comment>
<keyword evidence="7 8" id="KW-0472">Membrane</keyword>
<dbReference type="AlphaFoldDB" id="A0A845L1H1"/>
<reference evidence="10 11" key="1">
    <citation type="submission" date="2020-01" db="EMBL/GenBank/DDBJ databases">
        <title>Whole-genome sequence of Heliobacterium undosum DSM 13378.</title>
        <authorList>
            <person name="Kyndt J.A."/>
            <person name="Meyer T.E."/>
        </authorList>
    </citation>
    <scope>NUCLEOTIDE SEQUENCE [LARGE SCALE GENOMIC DNA]</scope>
    <source>
        <strain evidence="10 11">DSM 13378</strain>
    </source>
</reference>
<dbReference type="InterPro" id="IPR010065">
    <property type="entry name" value="AA_ABC_transptr_permease_3TM"/>
</dbReference>
<dbReference type="OrthoDB" id="9787841at2"/>
<dbReference type="PANTHER" id="PTHR30614:SF7">
    <property type="entry name" value="GLUTAMINE ABC TRANSPORTER PERMEASE PROTEIN GLNM-RELATED"/>
    <property type="match status" value="1"/>
</dbReference>
<protein>
    <submittedName>
        <fullName evidence="10">ABC transporter permease subunit</fullName>
    </submittedName>
</protein>
<keyword evidence="2 8" id="KW-0813">Transport</keyword>
<comment type="caution">
    <text evidence="10">The sequence shown here is derived from an EMBL/GenBank/DDBJ whole genome shotgun (WGS) entry which is preliminary data.</text>
</comment>
<evidence type="ECO:0000256" key="7">
    <source>
        <dbReference type="ARBA" id="ARBA00023136"/>
    </source>
</evidence>
<name>A0A845L1H1_9FIRM</name>
<comment type="subcellular location">
    <subcellularLocation>
        <location evidence="1 8">Cell membrane</location>
        <topology evidence="1 8">Multi-pass membrane protein</topology>
    </subcellularLocation>
</comment>
<dbReference type="NCBIfam" id="TIGR01726">
    <property type="entry name" value="HEQRo_perm_3TM"/>
    <property type="match status" value="1"/>
</dbReference>
<dbReference type="PANTHER" id="PTHR30614">
    <property type="entry name" value="MEMBRANE COMPONENT OF AMINO ACID ABC TRANSPORTER"/>
    <property type="match status" value="1"/>
</dbReference>
<dbReference type="InterPro" id="IPR000515">
    <property type="entry name" value="MetI-like"/>
</dbReference>
<evidence type="ECO:0000256" key="5">
    <source>
        <dbReference type="ARBA" id="ARBA00022970"/>
    </source>
</evidence>
<dbReference type="GO" id="GO:0006865">
    <property type="term" value="P:amino acid transport"/>
    <property type="evidence" value="ECO:0007669"/>
    <property type="project" value="UniProtKB-KW"/>
</dbReference>
<feature type="transmembrane region" description="Helical" evidence="8">
    <location>
        <begin position="82"/>
        <end position="106"/>
    </location>
</feature>
<evidence type="ECO:0000256" key="8">
    <source>
        <dbReference type="RuleBase" id="RU363032"/>
    </source>
</evidence>
<keyword evidence="4 8" id="KW-0812">Transmembrane</keyword>
<keyword evidence="5" id="KW-0029">Amino-acid transport</keyword>
<keyword evidence="6 8" id="KW-1133">Transmembrane helix</keyword>
<keyword evidence="11" id="KW-1185">Reference proteome</keyword>
<dbReference type="Proteomes" id="UP000463470">
    <property type="component" value="Unassembled WGS sequence"/>
</dbReference>
<dbReference type="EMBL" id="WXEY01000012">
    <property type="protein sequence ID" value="MZP30357.1"/>
    <property type="molecule type" value="Genomic_DNA"/>
</dbReference>
<feature type="transmembrane region" description="Helical" evidence="8">
    <location>
        <begin position="182"/>
        <end position="209"/>
    </location>
</feature>
<sequence length="217" mass="23722">MEQWNDVLSYGPQFFSGLKVTIEVTLYSLLLSMVIGVAIAILRVSGSKVLNAFGVAYVEFFQNTPLIIQVFFIYFGTPALGIKLSGFACGTIGLAMYTGAYIGEVFRAGIQAVPKGQMEAARSSGMSYLQAMGYVVLPQAVKIVLPPLTNQVVNMVKNSAILSTIVVADLMYETYRIASETFIIFEVFIFAALLYLVITVPLSTVANLLEQRLRRSS</sequence>
<dbReference type="PROSITE" id="PS50928">
    <property type="entry name" value="ABC_TM1"/>
    <property type="match status" value="1"/>
</dbReference>
<feature type="domain" description="ABC transmembrane type-1" evidence="9">
    <location>
        <begin position="18"/>
        <end position="206"/>
    </location>
</feature>
<dbReference type="InterPro" id="IPR043429">
    <property type="entry name" value="ArtM/GltK/GlnP/TcyL/YhdX-like"/>
</dbReference>
<feature type="transmembrane region" description="Helical" evidence="8">
    <location>
        <begin position="54"/>
        <end position="76"/>
    </location>
</feature>
<dbReference type="RefSeq" id="WP_161258878.1">
    <property type="nucleotide sequence ID" value="NZ_WXEY01000012.1"/>
</dbReference>
<dbReference type="InterPro" id="IPR035906">
    <property type="entry name" value="MetI-like_sf"/>
</dbReference>
<evidence type="ECO:0000259" key="9">
    <source>
        <dbReference type="PROSITE" id="PS50928"/>
    </source>
</evidence>
<evidence type="ECO:0000256" key="2">
    <source>
        <dbReference type="ARBA" id="ARBA00022448"/>
    </source>
</evidence>
<organism evidence="10 11">
    <name type="scientific">Heliomicrobium undosum</name>
    <dbReference type="NCBI Taxonomy" id="121734"/>
    <lineage>
        <taxon>Bacteria</taxon>
        <taxon>Bacillati</taxon>
        <taxon>Bacillota</taxon>
        <taxon>Clostridia</taxon>
        <taxon>Eubacteriales</taxon>
        <taxon>Heliobacteriaceae</taxon>
        <taxon>Heliomicrobium</taxon>
    </lineage>
</organism>
<dbReference type="Pfam" id="PF00528">
    <property type="entry name" value="BPD_transp_1"/>
    <property type="match status" value="1"/>
</dbReference>
<evidence type="ECO:0000256" key="1">
    <source>
        <dbReference type="ARBA" id="ARBA00004651"/>
    </source>
</evidence>
<dbReference type="GO" id="GO:0022857">
    <property type="term" value="F:transmembrane transporter activity"/>
    <property type="evidence" value="ECO:0007669"/>
    <property type="project" value="InterPro"/>
</dbReference>
<dbReference type="SUPFAM" id="SSF161098">
    <property type="entry name" value="MetI-like"/>
    <property type="match status" value="1"/>
</dbReference>
<gene>
    <name evidence="10" type="ORF">GTO91_11605</name>
</gene>
<keyword evidence="3" id="KW-1003">Cell membrane</keyword>
<accession>A0A845L1H1</accession>
<evidence type="ECO:0000256" key="4">
    <source>
        <dbReference type="ARBA" id="ARBA00022692"/>
    </source>
</evidence>
<evidence type="ECO:0000313" key="11">
    <source>
        <dbReference type="Proteomes" id="UP000463470"/>
    </source>
</evidence>
<proteinExistence type="inferred from homology"/>
<dbReference type="GO" id="GO:0043190">
    <property type="term" value="C:ATP-binding cassette (ABC) transporter complex"/>
    <property type="evidence" value="ECO:0007669"/>
    <property type="project" value="InterPro"/>
</dbReference>
<dbReference type="Gene3D" id="1.10.3720.10">
    <property type="entry name" value="MetI-like"/>
    <property type="match status" value="1"/>
</dbReference>
<evidence type="ECO:0000256" key="3">
    <source>
        <dbReference type="ARBA" id="ARBA00022475"/>
    </source>
</evidence>
<evidence type="ECO:0000313" key="10">
    <source>
        <dbReference type="EMBL" id="MZP30357.1"/>
    </source>
</evidence>